<proteinExistence type="predicted"/>
<keyword evidence="3" id="KW-1185">Reference proteome</keyword>
<evidence type="ECO:0000313" key="3">
    <source>
        <dbReference type="Proteomes" id="UP001432059"/>
    </source>
</evidence>
<reference evidence="2" key="1">
    <citation type="submission" date="2023-10" db="EMBL/GenBank/DDBJ databases">
        <title>Characterization and whole genome sequencing of a novel strain of Bergeyella porcorum QD2021 isolated from pig.</title>
        <authorList>
            <person name="Liu G."/>
            <person name="Chen C."/>
            <person name="Han X."/>
        </authorList>
    </citation>
    <scope>NUCLEOTIDE SEQUENCE</scope>
    <source>
        <strain evidence="2">QD2021</strain>
    </source>
</reference>
<evidence type="ECO:0000256" key="1">
    <source>
        <dbReference type="SAM" id="MobiDB-lite"/>
    </source>
</evidence>
<name>A0AAU0F4M8_9FLAO</name>
<feature type="region of interest" description="Disordered" evidence="1">
    <location>
        <begin position="25"/>
        <end position="59"/>
    </location>
</feature>
<feature type="compositionally biased region" description="Basic residues" evidence="1">
    <location>
        <begin position="26"/>
        <end position="44"/>
    </location>
</feature>
<dbReference type="KEGG" id="bpor:BPO_1636"/>
<evidence type="ECO:0008006" key="4">
    <source>
        <dbReference type="Google" id="ProtNLM"/>
    </source>
</evidence>
<dbReference type="Proteomes" id="UP001432059">
    <property type="component" value="Chromosome"/>
</dbReference>
<sequence length="84" mass="9404">MALKKTASGKIDKRTAAYKEMVARAKNARKGKSSNTTIKKKSSSRKANGSYDLRTKEGKAVAERMAKARKAKNSWKNKLKKLFK</sequence>
<dbReference type="AlphaFoldDB" id="A0AAU0F4M8"/>
<organism evidence="2 3">
    <name type="scientific">Bergeyella porcorum</name>
    <dbReference type="NCBI Taxonomy" id="1735111"/>
    <lineage>
        <taxon>Bacteria</taxon>
        <taxon>Pseudomonadati</taxon>
        <taxon>Bacteroidota</taxon>
        <taxon>Flavobacteriia</taxon>
        <taxon>Flavobacteriales</taxon>
        <taxon>Weeksellaceae</taxon>
        <taxon>Bergeyella</taxon>
    </lineage>
</organism>
<dbReference type="EMBL" id="CP136426">
    <property type="protein sequence ID" value="WOC52283.1"/>
    <property type="molecule type" value="Genomic_DNA"/>
</dbReference>
<evidence type="ECO:0000313" key="2">
    <source>
        <dbReference type="EMBL" id="WOC52283.1"/>
    </source>
</evidence>
<accession>A0AAU0F4M8</accession>
<gene>
    <name evidence="2" type="ORF">BPO_1636</name>
</gene>
<protein>
    <recommendedName>
        <fullName evidence="4">Plasmid stabilization protein</fullName>
    </recommendedName>
</protein>
<dbReference type="RefSeq" id="WP_327983751.1">
    <property type="nucleotide sequence ID" value="NZ_CP136426.1"/>
</dbReference>